<dbReference type="CDD" id="cd18186">
    <property type="entry name" value="BTB_POZ_ZBTB_KLHL-like"/>
    <property type="match status" value="1"/>
</dbReference>
<dbReference type="RefSeq" id="XP_002486114.1">
    <property type="nucleotide sequence ID" value="XM_002486069.1"/>
</dbReference>
<reference evidence="4" key="1">
    <citation type="journal article" date="2015" name="Genome Announc.">
        <title>Genome sequence of the AIDS-associated pathogen Penicillium marneffei (ATCC18224) and its near taxonomic relative Talaromyces stipitatus (ATCC10500).</title>
        <authorList>
            <person name="Nierman W.C."/>
            <person name="Fedorova-Abrams N.D."/>
            <person name="Andrianopoulos A."/>
        </authorList>
    </citation>
    <scope>NUCLEOTIDE SEQUENCE [LARGE SCALE GENOMIC DNA]</scope>
    <source>
        <strain evidence="4">ATCC 10500 / CBS 375.48 / QM 6759 / NRRL 1006</strain>
    </source>
</reference>
<dbReference type="OrthoDB" id="1022638at2759"/>
<dbReference type="eggNOG" id="ENOG502STH4">
    <property type="taxonomic scope" value="Eukaryota"/>
</dbReference>
<feature type="domain" description="BTB" evidence="2">
    <location>
        <begin position="21"/>
        <end position="89"/>
    </location>
</feature>
<keyword evidence="4" id="KW-1185">Reference proteome</keyword>
<dbReference type="Pfam" id="PF00651">
    <property type="entry name" value="BTB"/>
    <property type="match status" value="1"/>
</dbReference>
<dbReference type="PhylomeDB" id="B8MLV0"/>
<dbReference type="PROSITE" id="PS50097">
    <property type="entry name" value="BTB"/>
    <property type="match status" value="1"/>
</dbReference>
<dbReference type="Proteomes" id="UP000001745">
    <property type="component" value="Unassembled WGS sequence"/>
</dbReference>
<dbReference type="SUPFAM" id="SSF54695">
    <property type="entry name" value="POZ domain"/>
    <property type="match status" value="1"/>
</dbReference>
<dbReference type="OMA" id="HAFRIYV"/>
<dbReference type="GeneID" id="8101804"/>
<dbReference type="HOGENOM" id="CLU_068279_3_0_1"/>
<dbReference type="EMBL" id="EQ962658">
    <property type="protein sequence ID" value="EED13876.1"/>
    <property type="molecule type" value="Genomic_DNA"/>
</dbReference>
<evidence type="ECO:0000313" key="4">
    <source>
        <dbReference type="Proteomes" id="UP000001745"/>
    </source>
</evidence>
<protein>
    <recommendedName>
        <fullName evidence="2">BTB domain-containing protein</fullName>
    </recommendedName>
</protein>
<dbReference type="InParanoid" id="B8MLV0"/>
<evidence type="ECO:0000313" key="3">
    <source>
        <dbReference type="EMBL" id="EED13876.1"/>
    </source>
</evidence>
<proteinExistence type="predicted"/>
<accession>B8MLV0</accession>
<dbReference type="VEuPathDB" id="FungiDB:TSTA_101160"/>
<evidence type="ECO:0000259" key="2">
    <source>
        <dbReference type="PROSITE" id="PS50097"/>
    </source>
</evidence>
<dbReference type="InterPro" id="IPR000210">
    <property type="entry name" value="BTB/POZ_dom"/>
</dbReference>
<evidence type="ECO:0000256" key="1">
    <source>
        <dbReference type="SAM" id="MobiDB-lite"/>
    </source>
</evidence>
<gene>
    <name evidence="3" type="ORF">TSTA_101160</name>
</gene>
<dbReference type="Gene3D" id="3.30.710.10">
    <property type="entry name" value="Potassium Channel Kv1.1, Chain A"/>
    <property type="match status" value="1"/>
</dbReference>
<feature type="region of interest" description="Disordered" evidence="1">
    <location>
        <begin position="210"/>
        <end position="230"/>
    </location>
</feature>
<name>B8MLV0_TALSN</name>
<dbReference type="PANTHER" id="PTHR47843">
    <property type="entry name" value="BTB DOMAIN-CONTAINING PROTEIN-RELATED"/>
    <property type="match status" value="1"/>
</dbReference>
<dbReference type="AlphaFoldDB" id="B8MLV0"/>
<dbReference type="PANTHER" id="PTHR47843:SF2">
    <property type="entry name" value="BTB DOMAIN-CONTAINING PROTEIN"/>
    <property type="match status" value="1"/>
</dbReference>
<sequence>MSTKPVRVSQIERDKLSGKILDVVVGGDQNEIFSIHERLIRASSPFFDKAMSRKWKESLERTIKLPDNEPKIFQLYVHWLYYGTLPVLCDEPGLCGNAEYLELVKAYTLGDKLLDSRFQNAVIDAIVEKSQSKARDGRIWFPVGSPIEYAYSNTNESSPIRKLLLDMYVHRGHRYWLHDYGNSASIPHSFLLGLASRFFDQRDGHCESETKIDAPRYHIHKENGGNAKND</sequence>
<dbReference type="STRING" id="441959.B8MLV0"/>
<dbReference type="InterPro" id="IPR011333">
    <property type="entry name" value="SKP1/BTB/POZ_sf"/>
</dbReference>
<organism evidence="3 4">
    <name type="scientific">Talaromyces stipitatus (strain ATCC 10500 / CBS 375.48 / QM 6759 / NRRL 1006)</name>
    <name type="common">Penicillium stipitatum</name>
    <dbReference type="NCBI Taxonomy" id="441959"/>
    <lineage>
        <taxon>Eukaryota</taxon>
        <taxon>Fungi</taxon>
        <taxon>Dikarya</taxon>
        <taxon>Ascomycota</taxon>
        <taxon>Pezizomycotina</taxon>
        <taxon>Eurotiomycetes</taxon>
        <taxon>Eurotiomycetidae</taxon>
        <taxon>Eurotiales</taxon>
        <taxon>Trichocomaceae</taxon>
        <taxon>Talaromyces</taxon>
        <taxon>Talaromyces sect. Talaromyces</taxon>
    </lineage>
</organism>